<dbReference type="EMBL" id="NXIC01000002">
    <property type="protein sequence ID" value="RXI26107.1"/>
    <property type="molecule type" value="Genomic_DNA"/>
</dbReference>
<name>A0AAD0SN70_9BACT</name>
<proteinExistence type="predicted"/>
<dbReference type="Gene3D" id="3.40.50.150">
    <property type="entry name" value="Vaccinia Virus protein VP39"/>
    <property type="match status" value="1"/>
</dbReference>
<keyword evidence="3" id="KW-0489">Methyltransferase</keyword>
<evidence type="ECO:0000256" key="1">
    <source>
        <dbReference type="ARBA" id="ARBA00022679"/>
    </source>
</evidence>
<feature type="domain" description="Methyltransferase" evidence="2">
    <location>
        <begin position="111"/>
        <end position="204"/>
    </location>
</feature>
<sequence>MFKKFYLKLLRTLMKKFYKSHLLKKIYGFLIKENLYFDDFALKNGVIEVMAIYKDNLPIKTSKEFVKTRFDNISNHYELAVKKANYQSGEMRFLLEKISENIKSRKNSLTILDLGCGTGLIGEALNINKDTDLLIGVDLSLKMLEICKSKNIYNELILNDIEKYLSSEKRQFDIIYACSVIQFFDETSLTSLFEKIKPRLNINGRFYFTFDIGIKESCKINSKLFCEHSIEFIEKLCSKYFTHFTINKLDFGRVEQGKTVDCGIVTIKKLKKELLR</sequence>
<keyword evidence="6" id="KW-1185">Reference proteome</keyword>
<dbReference type="GO" id="GO:0032259">
    <property type="term" value="P:methylation"/>
    <property type="evidence" value="ECO:0007669"/>
    <property type="project" value="UniProtKB-KW"/>
</dbReference>
<protein>
    <submittedName>
        <fullName evidence="3">Methyltransferase</fullName>
    </submittedName>
</protein>
<dbReference type="Proteomes" id="UP000290580">
    <property type="component" value="Unassembled WGS sequence"/>
</dbReference>
<dbReference type="EMBL" id="CP032099">
    <property type="protein sequence ID" value="AXX85659.1"/>
    <property type="molecule type" value="Genomic_DNA"/>
</dbReference>
<evidence type="ECO:0000259" key="2">
    <source>
        <dbReference type="Pfam" id="PF13649"/>
    </source>
</evidence>
<evidence type="ECO:0000313" key="4">
    <source>
        <dbReference type="EMBL" id="RXI26107.1"/>
    </source>
</evidence>
<dbReference type="InterPro" id="IPR041698">
    <property type="entry name" value="Methyltransf_25"/>
</dbReference>
<keyword evidence="1" id="KW-0808">Transferase</keyword>
<dbReference type="AlphaFoldDB" id="A0AAD0SN70"/>
<reference evidence="4 6" key="1">
    <citation type="submission" date="2017-09" db="EMBL/GenBank/DDBJ databases">
        <title>Genomics of the genus Arcobacter.</title>
        <authorList>
            <person name="Perez-Cataluna A."/>
            <person name="Figueras M.J."/>
            <person name="Salas-Masso N."/>
        </authorList>
    </citation>
    <scope>NUCLEOTIDE SEQUENCE [LARGE SCALE GENOMIC DNA]</scope>
    <source>
        <strain evidence="4 6">LMG 6621</strain>
    </source>
</reference>
<accession>A0AAD0SN70</accession>
<gene>
    <name evidence="3" type="ORF">ASKIR_1892</name>
    <name evidence="4" type="ORF">CP959_04110</name>
</gene>
<reference evidence="3 5" key="2">
    <citation type="submission" date="2018-08" db="EMBL/GenBank/DDBJ databases">
        <title>Complete genome of the Arcobacter skirrowii type strain LMG 6621.</title>
        <authorList>
            <person name="Miller W.G."/>
            <person name="Yee E."/>
            <person name="Bono J.L."/>
        </authorList>
    </citation>
    <scope>NUCLEOTIDE SEQUENCE [LARGE SCALE GENOMIC DNA]</scope>
    <source>
        <strain evidence="3 5">CCUG 10374</strain>
    </source>
</reference>
<evidence type="ECO:0000313" key="5">
    <source>
        <dbReference type="Proteomes" id="UP000262029"/>
    </source>
</evidence>
<dbReference type="PANTHER" id="PTHR43861">
    <property type="entry name" value="TRANS-ACONITATE 2-METHYLTRANSFERASE-RELATED"/>
    <property type="match status" value="1"/>
</dbReference>
<dbReference type="InterPro" id="IPR029063">
    <property type="entry name" value="SAM-dependent_MTases_sf"/>
</dbReference>
<dbReference type="Pfam" id="PF13649">
    <property type="entry name" value="Methyltransf_25"/>
    <property type="match status" value="1"/>
</dbReference>
<evidence type="ECO:0000313" key="3">
    <source>
        <dbReference type="EMBL" id="AXX85659.1"/>
    </source>
</evidence>
<dbReference type="GO" id="GO:0008168">
    <property type="term" value="F:methyltransferase activity"/>
    <property type="evidence" value="ECO:0007669"/>
    <property type="project" value="UniProtKB-KW"/>
</dbReference>
<organism evidence="3 5">
    <name type="scientific">Aliarcobacter skirrowii CCUG 10374</name>
    <dbReference type="NCBI Taxonomy" id="1032239"/>
    <lineage>
        <taxon>Bacteria</taxon>
        <taxon>Pseudomonadati</taxon>
        <taxon>Campylobacterota</taxon>
        <taxon>Epsilonproteobacteria</taxon>
        <taxon>Campylobacterales</taxon>
        <taxon>Arcobacteraceae</taxon>
        <taxon>Aliarcobacter</taxon>
    </lineage>
</organism>
<dbReference type="RefSeq" id="WP_115588094.1">
    <property type="nucleotide sequence ID" value="NZ_CP032099.1"/>
</dbReference>
<evidence type="ECO:0000313" key="6">
    <source>
        <dbReference type="Proteomes" id="UP000290580"/>
    </source>
</evidence>
<dbReference type="Proteomes" id="UP000262029">
    <property type="component" value="Chromosome"/>
</dbReference>
<dbReference type="SUPFAM" id="SSF53335">
    <property type="entry name" value="S-adenosyl-L-methionine-dependent methyltransferases"/>
    <property type="match status" value="1"/>
</dbReference>
<dbReference type="GeneID" id="61751633"/>
<dbReference type="CDD" id="cd02440">
    <property type="entry name" value="AdoMet_MTases"/>
    <property type="match status" value="1"/>
</dbReference>